<keyword evidence="1" id="KW-1133">Transmembrane helix</keyword>
<dbReference type="InterPro" id="IPR008875">
    <property type="entry name" value="TraX"/>
</dbReference>
<feature type="transmembrane region" description="Helical" evidence="1">
    <location>
        <begin position="157"/>
        <end position="176"/>
    </location>
</feature>
<dbReference type="EMBL" id="JANIPJ010000037">
    <property type="protein sequence ID" value="MCR2807929.1"/>
    <property type="molecule type" value="Genomic_DNA"/>
</dbReference>
<protein>
    <submittedName>
        <fullName evidence="2">Conjugal transfer protein TraX</fullName>
    </submittedName>
</protein>
<evidence type="ECO:0000313" key="3">
    <source>
        <dbReference type="Proteomes" id="UP001141950"/>
    </source>
</evidence>
<keyword evidence="1" id="KW-0812">Transmembrane</keyword>
<feature type="transmembrane region" description="Helical" evidence="1">
    <location>
        <begin position="93"/>
        <end position="112"/>
    </location>
</feature>
<organism evidence="2 3">
    <name type="scientific">Paenibacillus soyae</name>
    <dbReference type="NCBI Taxonomy" id="2969249"/>
    <lineage>
        <taxon>Bacteria</taxon>
        <taxon>Bacillati</taxon>
        <taxon>Bacillota</taxon>
        <taxon>Bacilli</taxon>
        <taxon>Bacillales</taxon>
        <taxon>Paenibacillaceae</taxon>
        <taxon>Paenibacillus</taxon>
    </lineage>
</organism>
<comment type="caution">
    <text evidence="2">The sequence shown here is derived from an EMBL/GenBank/DDBJ whole genome shotgun (WGS) entry which is preliminary data.</text>
</comment>
<reference evidence="2" key="1">
    <citation type="submission" date="2022-08" db="EMBL/GenBank/DDBJ databases">
        <title>The genomic sequence of strain Paenibacillus sp. SCIV0701.</title>
        <authorList>
            <person name="Zhao H."/>
        </authorList>
    </citation>
    <scope>NUCLEOTIDE SEQUENCE</scope>
    <source>
        <strain evidence="2">SCIV0701</strain>
    </source>
</reference>
<feature type="transmembrane region" description="Helical" evidence="1">
    <location>
        <begin position="183"/>
        <end position="200"/>
    </location>
</feature>
<gene>
    <name evidence="2" type="ORF">NQZ67_29040</name>
</gene>
<dbReference type="AlphaFoldDB" id="A0A9X2MX17"/>
<dbReference type="Proteomes" id="UP001141950">
    <property type="component" value="Unassembled WGS sequence"/>
</dbReference>
<name>A0A9X2MX17_9BACL</name>
<feature type="transmembrane region" description="Helical" evidence="1">
    <location>
        <begin position="212"/>
        <end position="232"/>
    </location>
</feature>
<feature type="transmembrane region" description="Helical" evidence="1">
    <location>
        <begin position="124"/>
        <end position="151"/>
    </location>
</feature>
<evidence type="ECO:0000313" key="2">
    <source>
        <dbReference type="EMBL" id="MCR2807929.1"/>
    </source>
</evidence>
<feature type="transmembrane region" description="Helical" evidence="1">
    <location>
        <begin position="37"/>
        <end position="58"/>
    </location>
</feature>
<keyword evidence="3" id="KW-1185">Reference proteome</keyword>
<keyword evidence="1" id="KW-0472">Membrane</keyword>
<dbReference type="Pfam" id="PF05857">
    <property type="entry name" value="TraX"/>
    <property type="match status" value="1"/>
</dbReference>
<proteinExistence type="predicted"/>
<feature type="transmembrane region" description="Helical" evidence="1">
    <location>
        <begin position="12"/>
        <end position="31"/>
    </location>
</feature>
<dbReference type="RefSeq" id="WP_257452878.1">
    <property type="nucleotide sequence ID" value="NZ_JANIPJ010000037.1"/>
</dbReference>
<feature type="transmembrane region" description="Helical" evidence="1">
    <location>
        <begin position="70"/>
        <end position="87"/>
    </location>
</feature>
<sequence length="234" mass="26820">MRLMLSKPLTANVLKVIAIVAMFVDHASYWIVPKGTAPDLIVHFIGRLAAPIMCYLIAEGYRHTSNIRKYIFRLFLFAVVSHFPYVLFFELKWWQATSVMWGLLMGLVALTVSRLPNVPVVARLSAVLACCLFAWTADWNYIAVLWILVFGWFHGRFVWQMAGYAAIGGLFYLLPLTHLGSDCFYRFGILFAIPLFAMYNGTRGRKSGLIKWGFYVFYPVHLLVLHLLKFVIPD</sequence>
<accession>A0A9X2MX17</accession>
<evidence type="ECO:0000256" key="1">
    <source>
        <dbReference type="SAM" id="Phobius"/>
    </source>
</evidence>